<proteinExistence type="predicted"/>
<evidence type="ECO:0008006" key="4">
    <source>
        <dbReference type="Google" id="ProtNLM"/>
    </source>
</evidence>
<reference evidence="3" key="1">
    <citation type="submission" date="2017-02" db="EMBL/GenBank/DDBJ databases">
        <authorList>
            <person name="Varghese N."/>
            <person name="Submissions S."/>
        </authorList>
    </citation>
    <scope>NUCLEOTIDE SEQUENCE [LARGE SCALE GENOMIC DNA]</scope>
    <source>
        <strain evidence="3">R11H</strain>
    </source>
</reference>
<feature type="region of interest" description="Disordered" evidence="1">
    <location>
        <begin position="154"/>
        <end position="174"/>
    </location>
</feature>
<evidence type="ECO:0000313" key="2">
    <source>
        <dbReference type="EMBL" id="SKB63338.1"/>
    </source>
</evidence>
<dbReference type="Proteomes" id="UP000190044">
    <property type="component" value="Unassembled WGS sequence"/>
</dbReference>
<dbReference type="AlphaFoldDB" id="A0A1T5CUY1"/>
<protein>
    <recommendedName>
        <fullName evidence="4">MazG nucleotide pyrophosphohydrolase domain-containing protein</fullName>
    </recommendedName>
</protein>
<dbReference type="OrthoDB" id="9154322at2"/>
<accession>A0A1T5CUY1</accession>
<sequence length="174" mass="19277">MNSRLNDRCVELHTASANAGWWPDEVTPELIATKLMLVVTELSEADEGFCSGDKDQHLPHLDSFPVELADARIRIFDLCGKLGIPVGGFFADPGFPTFRIMDAVNCISKAMEGHRKNDRQKLAEGLGEALFVIDTIAETYRYDIEGITDQKRDYNAQRADHKPEARAAAGGKKL</sequence>
<dbReference type="EMBL" id="FUYP01000011">
    <property type="protein sequence ID" value="SKB63338.1"/>
    <property type="molecule type" value="Genomic_DNA"/>
</dbReference>
<name>A0A1T5CUY1_9SPHN</name>
<organism evidence="2 3">
    <name type="scientific">Sphingopyxis flava</name>
    <dbReference type="NCBI Taxonomy" id="1507287"/>
    <lineage>
        <taxon>Bacteria</taxon>
        <taxon>Pseudomonadati</taxon>
        <taxon>Pseudomonadota</taxon>
        <taxon>Alphaproteobacteria</taxon>
        <taxon>Sphingomonadales</taxon>
        <taxon>Sphingomonadaceae</taxon>
        <taxon>Sphingopyxis</taxon>
    </lineage>
</organism>
<keyword evidence="3" id="KW-1185">Reference proteome</keyword>
<gene>
    <name evidence="2" type="ORF">SAMN06295937_1011149</name>
</gene>
<evidence type="ECO:0000256" key="1">
    <source>
        <dbReference type="SAM" id="MobiDB-lite"/>
    </source>
</evidence>
<evidence type="ECO:0000313" key="3">
    <source>
        <dbReference type="Proteomes" id="UP000190044"/>
    </source>
</evidence>
<feature type="compositionally biased region" description="Basic and acidic residues" evidence="1">
    <location>
        <begin position="154"/>
        <end position="165"/>
    </location>
</feature>
<dbReference type="RefSeq" id="WP_079638746.1">
    <property type="nucleotide sequence ID" value="NZ_FUYP01000011.1"/>
</dbReference>
<dbReference type="CDD" id="cd11542">
    <property type="entry name" value="NTP-PPase_u5"/>
    <property type="match status" value="1"/>
</dbReference>